<dbReference type="InterPro" id="IPR022398">
    <property type="entry name" value="Peptidase_S8_His-AS"/>
</dbReference>
<feature type="compositionally biased region" description="Low complexity" evidence="13">
    <location>
        <begin position="28"/>
        <end position="38"/>
    </location>
</feature>
<dbReference type="SUPFAM" id="SSF52025">
    <property type="entry name" value="PA domain"/>
    <property type="match status" value="1"/>
</dbReference>
<evidence type="ECO:0000256" key="10">
    <source>
        <dbReference type="PROSITE-ProRule" id="PRU00591"/>
    </source>
</evidence>
<dbReference type="PANTHER" id="PTHR43806:SF11">
    <property type="entry name" value="CEREVISIN-RELATED"/>
    <property type="match status" value="1"/>
</dbReference>
<organism evidence="18 19">
    <name type="scientific">Schaalia odontolytica</name>
    <dbReference type="NCBI Taxonomy" id="1660"/>
    <lineage>
        <taxon>Bacteria</taxon>
        <taxon>Bacillati</taxon>
        <taxon>Actinomycetota</taxon>
        <taxon>Actinomycetes</taxon>
        <taxon>Actinomycetales</taxon>
        <taxon>Actinomycetaceae</taxon>
        <taxon>Schaalia</taxon>
    </lineage>
</organism>
<dbReference type="GO" id="GO:0006508">
    <property type="term" value="P:proteolysis"/>
    <property type="evidence" value="ECO:0007669"/>
    <property type="project" value="UniProtKB-KW"/>
</dbReference>
<dbReference type="Pfam" id="PF00082">
    <property type="entry name" value="Peptidase_S8"/>
    <property type="match status" value="1"/>
</dbReference>
<feature type="repeat" description="Cell wall-binding" evidence="10">
    <location>
        <begin position="1231"/>
        <end position="1250"/>
    </location>
</feature>
<evidence type="ECO:0000256" key="1">
    <source>
        <dbReference type="ARBA" id="ARBA00011073"/>
    </source>
</evidence>
<dbReference type="Gene3D" id="2.60.40.1710">
    <property type="entry name" value="Subtilisin-like superfamily"/>
    <property type="match status" value="1"/>
</dbReference>
<dbReference type="InterPro" id="IPR015500">
    <property type="entry name" value="Peptidase_S8_subtilisin-rel"/>
</dbReference>
<dbReference type="EMBL" id="CP046315">
    <property type="protein sequence ID" value="QGS10217.1"/>
    <property type="molecule type" value="Genomic_DNA"/>
</dbReference>
<feature type="domain" description="C5a peptidase/Subtilisin-like protease SBT2-like Fn3-like" evidence="17">
    <location>
        <begin position="694"/>
        <end position="810"/>
    </location>
</feature>
<reference evidence="18 19" key="1">
    <citation type="submission" date="2019-11" db="EMBL/GenBank/DDBJ databases">
        <title>FDA dAtabase for Regulatory Grade micrObial Sequences (FDA-ARGOS): Supporting development and validation of Infectious Disease Dx tests.</title>
        <authorList>
            <person name="Stonesifer R."/>
            <person name="Tallon L."/>
            <person name="Sadzewicz L."/>
            <person name="Vavikolanu K."/>
            <person name="Mehta A."/>
            <person name="Aluvathingal J."/>
            <person name="Nadendla S."/>
            <person name="Myers T."/>
            <person name="Yan Y."/>
            <person name="Sichtig H."/>
        </authorList>
    </citation>
    <scope>NUCLEOTIDE SEQUENCE [LARGE SCALE GENOMIC DNA]</scope>
    <source>
        <strain evidence="18 19">FDAARGOS_732</strain>
    </source>
</reference>
<evidence type="ECO:0000313" key="18">
    <source>
        <dbReference type="EMBL" id="QGS10217.1"/>
    </source>
</evidence>
<dbReference type="RefSeq" id="WP_003796045.1">
    <property type="nucleotide sequence ID" value="NZ_CP046315.1"/>
</dbReference>
<dbReference type="Gene3D" id="3.40.50.200">
    <property type="entry name" value="Peptidase S8/S53 domain"/>
    <property type="match status" value="1"/>
</dbReference>
<feature type="region of interest" description="Disordered" evidence="13">
    <location>
        <begin position="151"/>
        <end position="170"/>
    </location>
</feature>
<dbReference type="Pfam" id="PF19127">
    <property type="entry name" value="Choline_bind_3"/>
    <property type="match status" value="1"/>
</dbReference>
<feature type="domain" description="PA" evidence="16">
    <location>
        <begin position="457"/>
        <end position="527"/>
    </location>
</feature>
<dbReference type="Gene3D" id="3.50.30.30">
    <property type="match status" value="1"/>
</dbReference>
<keyword evidence="5 14" id="KW-0732">Signal</keyword>
<dbReference type="InterPro" id="IPR050131">
    <property type="entry name" value="Peptidase_S8_subtilisin-like"/>
</dbReference>
<dbReference type="AlphaFoldDB" id="A0A857A866"/>
<feature type="repeat" description="Cell wall-binding" evidence="10">
    <location>
        <begin position="1211"/>
        <end position="1230"/>
    </location>
</feature>
<keyword evidence="3" id="KW-0964">Secreted</keyword>
<evidence type="ECO:0000259" key="17">
    <source>
        <dbReference type="Pfam" id="PF06280"/>
    </source>
</evidence>
<dbReference type="PROSITE" id="PS00137">
    <property type="entry name" value="SUBTILASE_HIS"/>
    <property type="match status" value="1"/>
</dbReference>
<evidence type="ECO:0000256" key="4">
    <source>
        <dbReference type="ARBA" id="ARBA00022670"/>
    </source>
</evidence>
<dbReference type="InterPro" id="IPR000209">
    <property type="entry name" value="Peptidase_S8/S53_dom"/>
</dbReference>
<dbReference type="Pfam" id="PF02225">
    <property type="entry name" value="PA"/>
    <property type="match status" value="1"/>
</dbReference>
<proteinExistence type="inferred from homology"/>
<feature type="chain" id="PRO_5033018063" evidence="14">
    <location>
        <begin position="27"/>
        <end position="1272"/>
    </location>
</feature>
<evidence type="ECO:0000256" key="5">
    <source>
        <dbReference type="ARBA" id="ARBA00022729"/>
    </source>
</evidence>
<feature type="active site" description="Charge relay system" evidence="9 11">
    <location>
        <position position="198"/>
    </location>
</feature>
<dbReference type="PROSITE" id="PS51892">
    <property type="entry name" value="SUBTILASE"/>
    <property type="match status" value="1"/>
</dbReference>
<dbReference type="PRINTS" id="PR00723">
    <property type="entry name" value="SUBTILISIN"/>
</dbReference>
<dbReference type="InterPro" id="IPR023827">
    <property type="entry name" value="Peptidase_S8_Asp-AS"/>
</dbReference>
<dbReference type="InterPro" id="IPR003137">
    <property type="entry name" value="PA_domain"/>
</dbReference>
<dbReference type="Proteomes" id="UP000424490">
    <property type="component" value="Chromosome"/>
</dbReference>
<keyword evidence="2" id="KW-0134">Cell wall</keyword>
<dbReference type="PROSITE" id="PS51257">
    <property type="entry name" value="PROKAR_LIPOPROTEIN"/>
    <property type="match status" value="1"/>
</dbReference>
<feature type="region of interest" description="Disordered" evidence="13">
    <location>
        <begin position="28"/>
        <end position="71"/>
    </location>
</feature>
<comment type="similarity">
    <text evidence="1 11 12">Belongs to the peptidase S8 family.</text>
</comment>
<dbReference type="InterPro" id="IPR046450">
    <property type="entry name" value="PA_dom_sf"/>
</dbReference>
<feature type="signal peptide" evidence="14">
    <location>
        <begin position="1"/>
        <end position="26"/>
    </location>
</feature>
<evidence type="ECO:0000256" key="6">
    <source>
        <dbReference type="ARBA" id="ARBA00022737"/>
    </source>
</evidence>
<keyword evidence="8 11" id="KW-0720">Serine protease</keyword>
<dbReference type="Pfam" id="PF01473">
    <property type="entry name" value="Choline_bind_1"/>
    <property type="match status" value="1"/>
</dbReference>
<dbReference type="SUPFAM" id="SSF69360">
    <property type="entry name" value="Cell wall binding repeat"/>
    <property type="match status" value="1"/>
</dbReference>
<evidence type="ECO:0000256" key="7">
    <source>
        <dbReference type="ARBA" id="ARBA00022801"/>
    </source>
</evidence>
<evidence type="ECO:0000256" key="12">
    <source>
        <dbReference type="RuleBase" id="RU003355"/>
    </source>
</evidence>
<evidence type="ECO:0000313" key="19">
    <source>
        <dbReference type="Proteomes" id="UP000424490"/>
    </source>
</evidence>
<evidence type="ECO:0000256" key="13">
    <source>
        <dbReference type="SAM" id="MobiDB-lite"/>
    </source>
</evidence>
<evidence type="ECO:0000259" key="16">
    <source>
        <dbReference type="Pfam" id="PF02225"/>
    </source>
</evidence>
<name>A0A857A866_9ACTO</name>
<keyword evidence="4 11" id="KW-0645">Protease</keyword>
<dbReference type="PROSITE" id="PS00136">
    <property type="entry name" value="SUBTILASE_ASP"/>
    <property type="match status" value="1"/>
</dbReference>
<evidence type="ECO:0000256" key="11">
    <source>
        <dbReference type="PROSITE-ProRule" id="PRU01240"/>
    </source>
</evidence>
<sequence>MSTKKPAALLAFVGACALAVTGPATLASPVSPGSSGVSDGAAALPTGDIDTALTSKSGQSAPSSTDTEADPARVVGVIVQLEDSASREGTISEINEAVASLFPGASAQVEREYDNVMSGFSLKAPAGALDAIRRAPGVRAAFLEREGRVSDVATPDAEGGIESSQTGGQDPANLSAHLMMHIDQVAQKGEGKVIAVIDTGVDMTHPAFTGELAGTPPLTPQKVAAMTSQLGEGKTGVYVSQKFPFAYDHADGDNDASPAKTPNGSHGTHVAGIAAGNADKIVGTAPNTQVIVAKVTRSEDDALLDSALLASLDDMLVLHPDVINLSLGWTAGMDNEADSVYATVYKKLQEAGITVNAASGNAFSTGYGNNSGKGLPYASDPDSSVMDEPATYSSVVAVASVENALLRNAFTVNGKDIGYQRARGLNGEKVAFFSDLPAGTYEYVDAGFASEEDAAALKAKYPDGLAGKIALVSRGNMTYQKKVENLYDLKPAGIVVYNNVSVGSLIAMNLTTQDMPAAFISQADGQAMLDAPEHKLSIAEGQVLPQSTVYEASEFSAWGVSPDLRLKPEIAAPGGEVFSSIPDGAYEQSSGTSMATPQMAGVSTIVLQRVQSDPLFASMSAREKVDVVQNLMMGTARPLTDAAQTSGALYSPRKQGAGLVDALAATTSSVYPTVVGAPEQSRPKADLGDGTKGWHFDVTLHNLSGVSATYELSSQALSEIVEGGFFTEHSADWRGRGVEIAYSGAASASAEGATVTVPASGEVSVGIDVTPGAEFASYVADNTPNGTFLDGFVRFASKTEGQPDLSVPYLGFYGDWGKAPIFDALASDGGAHTRASAIVNGKTGESLGYNPLVKAADRTGNPNPQRYVISRSTASGASTILEPRTGTLRSVHSLTSTYTNEAGETVFSVTNHQNWKSVYLTSTEENTWVEAYHESTAFDAKAEKFAHMPDGAYTLRIAASNDGPSRAEQSISYQFRLDTTAPFISELSYRQKDEDFVVTFDVADDSPLAAVDLHDPADGLWFYRHVFTESEGSVGPDGRYMYHVEIPLSVIEQAWADQGGTGDVIANPYVLAWDYGLNPSEVFPIDLPSGNLGTASACTDIAGGRWMQDSVGWWYQCANGRDYLSGGWFTINGRDYQFGPAGYMSTGFVKRDNVGWMYMDSEGTPVSGWVLDSVYGGPYWYYLDPETKVMRTGWLADGGSWYYLTGSGAMAVGWVNDGGTWYYLSASGKMATGWVNDGGTWYYLSPSGAMLTGTHVINGRTYVFDDLGAWVR</sequence>
<feature type="compositionally biased region" description="Polar residues" evidence="13">
    <location>
        <begin position="52"/>
        <end position="66"/>
    </location>
</feature>
<dbReference type="Pfam" id="PF06280">
    <property type="entry name" value="fn3_5"/>
    <property type="match status" value="1"/>
</dbReference>
<keyword evidence="7 11" id="KW-0378">Hydrolase</keyword>
<feature type="domain" description="Peptidase S8/S53" evidence="15">
    <location>
        <begin position="189"/>
        <end position="658"/>
    </location>
</feature>
<dbReference type="PROSITE" id="PS00138">
    <property type="entry name" value="SUBTILASE_SER"/>
    <property type="match status" value="1"/>
</dbReference>
<feature type="repeat" description="Cell wall-binding" evidence="10">
    <location>
        <begin position="1191"/>
        <end position="1210"/>
    </location>
</feature>
<gene>
    <name evidence="18" type="ORF">FOC40_01550</name>
</gene>
<protein>
    <submittedName>
        <fullName evidence="18">S8 family serine peptidase</fullName>
    </submittedName>
</protein>
<dbReference type="Gene3D" id="2.10.270.10">
    <property type="entry name" value="Cholin Binding"/>
    <property type="match status" value="3"/>
</dbReference>
<evidence type="ECO:0000256" key="14">
    <source>
        <dbReference type="SAM" id="SignalP"/>
    </source>
</evidence>
<evidence type="ECO:0000256" key="8">
    <source>
        <dbReference type="ARBA" id="ARBA00022825"/>
    </source>
</evidence>
<feature type="active site" description="Charge relay system" evidence="9 11">
    <location>
        <position position="593"/>
    </location>
</feature>
<keyword evidence="6" id="KW-0677">Repeat</keyword>
<dbReference type="GO" id="GO:0016020">
    <property type="term" value="C:membrane"/>
    <property type="evidence" value="ECO:0007669"/>
    <property type="project" value="InterPro"/>
</dbReference>
<dbReference type="InterPro" id="IPR010435">
    <property type="entry name" value="C5a/SBT2-like_Fn3"/>
</dbReference>
<dbReference type="PANTHER" id="PTHR43806">
    <property type="entry name" value="PEPTIDASE S8"/>
    <property type="match status" value="1"/>
</dbReference>
<evidence type="ECO:0000259" key="15">
    <source>
        <dbReference type="Pfam" id="PF00082"/>
    </source>
</evidence>
<accession>A0A857A866</accession>
<dbReference type="InterPro" id="IPR018337">
    <property type="entry name" value="Cell_wall/Cho-bd_repeat"/>
</dbReference>
<dbReference type="InterPro" id="IPR036852">
    <property type="entry name" value="Peptidase_S8/S53_dom_sf"/>
</dbReference>
<dbReference type="GO" id="GO:0004252">
    <property type="term" value="F:serine-type endopeptidase activity"/>
    <property type="evidence" value="ECO:0007669"/>
    <property type="project" value="UniProtKB-UniRule"/>
</dbReference>
<evidence type="ECO:0000256" key="2">
    <source>
        <dbReference type="ARBA" id="ARBA00022512"/>
    </source>
</evidence>
<evidence type="ECO:0000256" key="9">
    <source>
        <dbReference type="PIRSR" id="PIRSR615500-1"/>
    </source>
</evidence>
<feature type="active site" description="Charge relay system" evidence="9 11">
    <location>
        <position position="266"/>
    </location>
</feature>
<dbReference type="InterPro" id="IPR023828">
    <property type="entry name" value="Peptidase_S8_Ser-AS"/>
</dbReference>
<dbReference type="PROSITE" id="PS51170">
    <property type="entry name" value="CW"/>
    <property type="match status" value="3"/>
</dbReference>
<evidence type="ECO:0000256" key="3">
    <source>
        <dbReference type="ARBA" id="ARBA00022525"/>
    </source>
</evidence>
<dbReference type="SUPFAM" id="SSF52743">
    <property type="entry name" value="Subtilisin-like"/>
    <property type="match status" value="1"/>
</dbReference>